<feature type="region of interest" description="Disordered" evidence="6">
    <location>
        <begin position="991"/>
        <end position="1057"/>
    </location>
</feature>
<dbReference type="GO" id="GO:0004674">
    <property type="term" value="F:protein serine/threonine kinase activity"/>
    <property type="evidence" value="ECO:0007669"/>
    <property type="project" value="UniProtKB-KW"/>
</dbReference>
<evidence type="ECO:0000256" key="5">
    <source>
        <dbReference type="ARBA" id="ARBA00022840"/>
    </source>
</evidence>
<dbReference type="VEuPathDB" id="CryptoDB:Cvel_11837"/>
<feature type="region of interest" description="Disordered" evidence="6">
    <location>
        <begin position="548"/>
        <end position="610"/>
    </location>
</feature>
<feature type="region of interest" description="Disordered" evidence="6">
    <location>
        <begin position="224"/>
        <end position="346"/>
    </location>
</feature>
<feature type="compositionally biased region" description="Low complexity" evidence="6">
    <location>
        <begin position="410"/>
        <end position="446"/>
    </location>
</feature>
<evidence type="ECO:0000256" key="3">
    <source>
        <dbReference type="ARBA" id="ARBA00022741"/>
    </source>
</evidence>
<dbReference type="CDD" id="cd04515">
    <property type="entry name" value="Alpha_kinase"/>
    <property type="match status" value="1"/>
</dbReference>
<evidence type="ECO:0000259" key="7">
    <source>
        <dbReference type="PROSITE" id="PS50234"/>
    </source>
</evidence>
<gene>
    <name evidence="9" type="ORF">Cvel_11837</name>
</gene>
<feature type="domain" description="Alpha-type protein kinase" evidence="8">
    <location>
        <begin position="712"/>
        <end position="982"/>
    </location>
</feature>
<dbReference type="Gene3D" id="3.20.200.10">
    <property type="entry name" value="MHCK/EF2 kinase"/>
    <property type="match status" value="1"/>
</dbReference>
<name>A0A0G4I8D6_9ALVE</name>
<dbReference type="EMBL" id="CDMZ01005590">
    <property type="protein sequence ID" value="CEM53269.1"/>
    <property type="molecule type" value="Genomic_DNA"/>
</dbReference>
<feature type="compositionally biased region" description="Low complexity" evidence="6">
    <location>
        <begin position="548"/>
        <end position="594"/>
    </location>
</feature>
<feature type="compositionally biased region" description="Low complexity" evidence="6">
    <location>
        <begin position="519"/>
        <end position="535"/>
    </location>
</feature>
<dbReference type="GO" id="GO:0005524">
    <property type="term" value="F:ATP binding"/>
    <property type="evidence" value="ECO:0007669"/>
    <property type="project" value="UniProtKB-KW"/>
</dbReference>
<feature type="compositionally biased region" description="Pro residues" evidence="6">
    <location>
        <begin position="321"/>
        <end position="333"/>
    </location>
</feature>
<feature type="domain" description="VWFA" evidence="7">
    <location>
        <begin position="7"/>
        <end position="203"/>
    </location>
</feature>
<evidence type="ECO:0000256" key="4">
    <source>
        <dbReference type="ARBA" id="ARBA00022777"/>
    </source>
</evidence>
<keyword evidence="3" id="KW-0547">Nucleotide-binding</keyword>
<feature type="region of interest" description="Disordered" evidence="6">
    <location>
        <begin position="649"/>
        <end position="670"/>
    </location>
</feature>
<accession>A0A0G4I8D6</accession>
<evidence type="ECO:0000256" key="1">
    <source>
        <dbReference type="ARBA" id="ARBA00022527"/>
    </source>
</evidence>
<evidence type="ECO:0000256" key="6">
    <source>
        <dbReference type="SAM" id="MobiDB-lite"/>
    </source>
</evidence>
<dbReference type="InterPro" id="IPR051852">
    <property type="entry name" value="Alpha-type_PK"/>
</dbReference>
<dbReference type="PANTHER" id="PTHR45992">
    <property type="entry name" value="EUKARYOTIC ELONGATION FACTOR 2 KINASE-RELATED"/>
    <property type="match status" value="1"/>
</dbReference>
<keyword evidence="4" id="KW-0418">Kinase</keyword>
<sequence length="1057" mass="114047">MVRARTHTLFVLDFSKSMAKKDVDPRVLDPSSTSGLMMSRLDAALGACRIFLHNLLDNNTEEEEDPDAELDLLVSVSLFNDTLRPVIVREKLNQSLLERVANLPGTTLAPAMGTKFQVAFNHIEKHVKAARDAEGRGEREFVQVVFLTDGRPGDWTWNAENAKSALQDACLKGMLDSHSNRMELLAIGFGPPSEQFEILQKWARFGRTNCHFWRCALQANGQPQAQPLQANGQPQSQQGQGNNQRHQPLPAQQVHRQQHRRLMDQPGLLRPPPSHPMQPQLRPWLPNNPTIFPGGSHGQNGSLPFRPPGLTGAPPRILGQGPPPRPMMPPPGFAIPSGVKPEESFHGQRPQIIMPPAFSRQTLLSQNAGGTGSSFAPVLPPASTSAVPPAAPSRQNGTGRVPGVMESLIAAAARASRPSSSSLPPLEIHQQSHSLNPSFSSSSPPQEVKMDIKQEEGTVNIEMPPPPPMLQPLNRLPTRPQTISVSRDPPPVSSSNSSSQPAAAATNPNRQFVSIYRDAPPSSSSTSSQPAAAAAASNRQRVFIYRNAPPSSSQPVASASAAAGSSHHPLPQPLQQQQQNSSQIPDQQQQQQMHIQREKKETVGGFKRRAEVPQIGRGALSATKNFRSDMSLSVAFLQAASHLTQTRLAMASEQRKRPREKPAADSGARQRLLDHFAGLRRQGRQTASVWRELQSVAGQKDNQGVFKATRMAFISDTGAFQPEAEMKVYVQPTPFSEGGVQVAYLLAEVKKEEYPIGDETGKIEGLLVGKESSLKVAYADRLRFHADNARNMAELQRVCEAIQKKLTENRLKVTVEAPQPVVYRLQDNSAAGKKRYLTVEYFLSGSFVKFNNNYGWRLPAGVARGGGSALGGGVSFLSDASTENIQLWKQLESANGTAANDLAQCLVHFSAIVSEGKWLISDIQGVIRETAEGMEMRLSDPQVVSREALQFGKADGGLETMRKVASGHKCGFFCHVCGLCKPGLRFPHSGNHGTSVRDSAPSSSASASSSSSSSSPSSSSSSPSSSSPSSSSASGGEALASAPLRGPRDSPPDVSMT</sequence>
<evidence type="ECO:0000313" key="9">
    <source>
        <dbReference type="EMBL" id="CEM53269.1"/>
    </source>
</evidence>
<dbReference type="Gene3D" id="3.40.50.410">
    <property type="entry name" value="von Willebrand factor, type A domain"/>
    <property type="match status" value="1"/>
</dbReference>
<feature type="compositionally biased region" description="Low complexity" evidence="6">
    <location>
        <begin position="493"/>
        <end position="505"/>
    </location>
</feature>
<keyword evidence="5" id="KW-0067">ATP-binding</keyword>
<feature type="region of interest" description="Disordered" evidence="6">
    <location>
        <begin position="364"/>
        <end position="535"/>
    </location>
</feature>
<dbReference type="SUPFAM" id="SSF56112">
    <property type="entry name" value="Protein kinase-like (PK-like)"/>
    <property type="match status" value="1"/>
</dbReference>
<protein>
    <recommendedName>
        <fullName evidence="10">Alpha-type protein kinase domain-containing protein</fullName>
    </recommendedName>
</protein>
<proteinExistence type="predicted"/>
<evidence type="ECO:0000256" key="2">
    <source>
        <dbReference type="ARBA" id="ARBA00022679"/>
    </source>
</evidence>
<dbReference type="AlphaFoldDB" id="A0A0G4I8D6"/>
<reference evidence="9" key="1">
    <citation type="submission" date="2014-11" db="EMBL/GenBank/DDBJ databases">
        <authorList>
            <person name="Otto D Thomas"/>
            <person name="Naeem Raeece"/>
        </authorList>
    </citation>
    <scope>NUCLEOTIDE SEQUENCE</scope>
</reference>
<dbReference type="SUPFAM" id="SSF53300">
    <property type="entry name" value="vWA-like"/>
    <property type="match status" value="1"/>
</dbReference>
<keyword evidence="1" id="KW-0723">Serine/threonine-protein kinase</keyword>
<organism evidence="9">
    <name type="scientific">Chromera velia CCMP2878</name>
    <dbReference type="NCBI Taxonomy" id="1169474"/>
    <lineage>
        <taxon>Eukaryota</taxon>
        <taxon>Sar</taxon>
        <taxon>Alveolata</taxon>
        <taxon>Colpodellida</taxon>
        <taxon>Chromeraceae</taxon>
        <taxon>Chromera</taxon>
    </lineage>
</organism>
<evidence type="ECO:0008006" key="10">
    <source>
        <dbReference type="Google" id="ProtNLM"/>
    </source>
</evidence>
<feature type="compositionally biased region" description="Low complexity" evidence="6">
    <location>
        <begin position="226"/>
        <end position="248"/>
    </location>
</feature>
<keyword evidence="2" id="KW-0808">Transferase</keyword>
<feature type="compositionally biased region" description="Low complexity" evidence="6">
    <location>
        <begin position="999"/>
        <end position="1034"/>
    </location>
</feature>
<dbReference type="PROSITE" id="PS50234">
    <property type="entry name" value="VWFA"/>
    <property type="match status" value="1"/>
</dbReference>
<dbReference type="InterPro" id="IPR002035">
    <property type="entry name" value="VWF_A"/>
</dbReference>
<dbReference type="Pfam" id="PF02816">
    <property type="entry name" value="Alpha_kinase"/>
    <property type="match status" value="1"/>
</dbReference>
<dbReference type="InterPro" id="IPR036465">
    <property type="entry name" value="vWFA_dom_sf"/>
</dbReference>
<dbReference type="InterPro" id="IPR011009">
    <property type="entry name" value="Kinase-like_dom_sf"/>
</dbReference>
<dbReference type="InterPro" id="IPR004166">
    <property type="entry name" value="a-kinase_dom"/>
</dbReference>
<evidence type="ECO:0000259" key="8">
    <source>
        <dbReference type="PROSITE" id="PS51158"/>
    </source>
</evidence>
<dbReference type="PROSITE" id="PS51158">
    <property type="entry name" value="ALPHA_KINASE"/>
    <property type="match status" value="1"/>
</dbReference>
<dbReference type="SMART" id="SM00811">
    <property type="entry name" value="Alpha_kinase"/>
    <property type="match status" value="1"/>
</dbReference>